<dbReference type="Proteomes" id="UP001200089">
    <property type="component" value="Unassembled WGS sequence"/>
</dbReference>
<evidence type="ECO:0000313" key="2">
    <source>
        <dbReference type="Proteomes" id="UP001200089"/>
    </source>
</evidence>
<dbReference type="EMBL" id="JAKNDE010000032">
    <property type="protein sequence ID" value="MCG5035145.1"/>
    <property type="molecule type" value="Genomic_DNA"/>
</dbReference>
<protein>
    <submittedName>
        <fullName evidence="1">Uncharacterized protein</fullName>
    </submittedName>
</protein>
<dbReference type="RefSeq" id="WP_237972677.1">
    <property type="nucleotide sequence ID" value="NZ_JAKNDE010000032.1"/>
</dbReference>
<proteinExistence type="predicted"/>
<sequence>MLKHKIGPYSVVDDFLCYGSQQILNPTMAVICDGECCIVPKIGGKTSILKWHTNFSRLHPEAAKTLYIVVLEKERISVD</sequence>
<organism evidence="1 2">
    <name type="scientific">Blautia massiliensis</name>
    <name type="common">ex Durand et al. 2017</name>
    <dbReference type="NCBI Taxonomy" id="1737424"/>
    <lineage>
        <taxon>Bacteria</taxon>
        <taxon>Bacillati</taxon>
        <taxon>Bacillota</taxon>
        <taxon>Clostridia</taxon>
        <taxon>Lachnospirales</taxon>
        <taxon>Lachnospiraceae</taxon>
        <taxon>Blautia</taxon>
    </lineage>
</organism>
<evidence type="ECO:0000313" key="1">
    <source>
        <dbReference type="EMBL" id="MCG5035145.1"/>
    </source>
</evidence>
<gene>
    <name evidence="1" type="ORF">L0P48_16265</name>
</gene>
<reference evidence="1" key="1">
    <citation type="submission" date="2022-01" db="EMBL/GenBank/DDBJ databases">
        <title>Collection of gut derived symbiotic bacterial strains cultured from healthy donors.</title>
        <authorList>
            <person name="Lin H."/>
            <person name="Kohout C."/>
            <person name="Waligurski E."/>
            <person name="Pamer E.G."/>
        </authorList>
    </citation>
    <scope>NUCLEOTIDE SEQUENCE</scope>
    <source>
        <strain evidence="1">DFI.1.11</strain>
    </source>
</reference>
<comment type="caution">
    <text evidence="1">The sequence shown here is derived from an EMBL/GenBank/DDBJ whole genome shotgun (WGS) entry which is preliminary data.</text>
</comment>
<name>A0AAW5CN08_9FIRM</name>
<accession>A0AAW5CN08</accession>
<dbReference type="AlphaFoldDB" id="A0AAW5CN08"/>